<dbReference type="Pfam" id="PF04198">
    <property type="entry name" value="Sugar-bind"/>
    <property type="match status" value="1"/>
</dbReference>
<gene>
    <name evidence="6" type="ORF">CBF27_09680</name>
</gene>
<keyword evidence="7" id="KW-1185">Reference proteome</keyword>
<proteinExistence type="inferred from homology"/>
<dbReference type="InterPro" id="IPR007324">
    <property type="entry name" value="Sugar-bd_dom_put"/>
</dbReference>
<dbReference type="InterPro" id="IPR037171">
    <property type="entry name" value="NagB/RpiA_transferase-like"/>
</dbReference>
<dbReference type="EMBL" id="NGKC01000010">
    <property type="protein sequence ID" value="RSU10953.1"/>
    <property type="molecule type" value="Genomic_DNA"/>
</dbReference>
<evidence type="ECO:0000256" key="2">
    <source>
        <dbReference type="ARBA" id="ARBA00023015"/>
    </source>
</evidence>
<dbReference type="Proteomes" id="UP000286773">
    <property type="component" value="Unassembled WGS sequence"/>
</dbReference>
<dbReference type="Gene3D" id="3.40.50.1360">
    <property type="match status" value="1"/>
</dbReference>
<keyword evidence="3" id="KW-0238">DNA-binding</keyword>
<protein>
    <submittedName>
        <fullName evidence="6">Transcriptional regulator</fullName>
    </submittedName>
</protein>
<sequence>MSYSQDMRLLANIATRYYEDGAKQSDIAKEFNISRSLVSKYLTKAREIGLVEIIIHDEMIHPYKHIEDKIKRKYNLEEVICVAPTEEERLKKKLGTTAAKYLSRIIQPNQTIGVSAGTTVHEAAENFFSKTKSDNVTFIPLVGGLGQQHSDIQANVVCQIFAKNGRANAVELHAPITVDSLEAKKVFMEQSFIKKVFEQARQVDIAIVGVGGLPVYSTMTKAYLSEKTSELAKDIEREDIVGDICYNFIDENGALVDCLWNERVMSISLADLAKIPKVIGVCGGKDKVESIHAIINGGLINTLITDETTGKMLLDFI</sequence>
<comment type="similarity">
    <text evidence="1">Belongs to the SorC transcriptional regulatory family.</text>
</comment>
<dbReference type="AlphaFoldDB" id="A0A430ASC5"/>
<name>A0A430ASC5_9ENTE</name>
<dbReference type="OrthoDB" id="58802at2"/>
<accession>A0A430ASC5</accession>
<reference evidence="6 7" key="1">
    <citation type="submission" date="2017-05" db="EMBL/GenBank/DDBJ databases">
        <title>Vagococcus spp. assemblies.</title>
        <authorList>
            <person name="Gulvik C.A."/>
        </authorList>
    </citation>
    <scope>NUCLEOTIDE SEQUENCE [LARGE SCALE GENOMIC DNA]</scope>
    <source>
        <strain evidence="6 7">LMG 24798</strain>
    </source>
</reference>
<organism evidence="6 7">
    <name type="scientific">Vagococcus acidifermentans</name>
    <dbReference type="NCBI Taxonomy" id="564710"/>
    <lineage>
        <taxon>Bacteria</taxon>
        <taxon>Bacillati</taxon>
        <taxon>Bacillota</taxon>
        <taxon>Bacilli</taxon>
        <taxon>Lactobacillales</taxon>
        <taxon>Enterococcaceae</taxon>
        <taxon>Vagococcus</taxon>
    </lineage>
</organism>
<dbReference type="InterPro" id="IPR051054">
    <property type="entry name" value="SorC_transcr_regulators"/>
</dbReference>
<dbReference type="InterPro" id="IPR009057">
    <property type="entry name" value="Homeodomain-like_sf"/>
</dbReference>
<evidence type="ECO:0000256" key="1">
    <source>
        <dbReference type="ARBA" id="ARBA00010466"/>
    </source>
</evidence>
<evidence type="ECO:0000313" key="6">
    <source>
        <dbReference type="EMBL" id="RSU10953.1"/>
    </source>
</evidence>
<evidence type="ECO:0000256" key="3">
    <source>
        <dbReference type="ARBA" id="ARBA00023125"/>
    </source>
</evidence>
<dbReference type="PANTHER" id="PTHR34294:SF1">
    <property type="entry name" value="TRANSCRIPTIONAL REGULATOR LSRR"/>
    <property type="match status" value="1"/>
</dbReference>
<dbReference type="GO" id="GO:0030246">
    <property type="term" value="F:carbohydrate binding"/>
    <property type="evidence" value="ECO:0007669"/>
    <property type="project" value="InterPro"/>
</dbReference>
<evidence type="ECO:0000256" key="4">
    <source>
        <dbReference type="ARBA" id="ARBA00023163"/>
    </source>
</evidence>
<dbReference type="Gene3D" id="1.10.10.60">
    <property type="entry name" value="Homeodomain-like"/>
    <property type="match status" value="1"/>
</dbReference>
<feature type="domain" description="Sugar-binding" evidence="5">
    <location>
        <begin position="65"/>
        <end position="314"/>
    </location>
</feature>
<keyword evidence="4" id="KW-0804">Transcription</keyword>
<keyword evidence="2" id="KW-0805">Transcription regulation</keyword>
<comment type="caution">
    <text evidence="6">The sequence shown here is derived from an EMBL/GenBank/DDBJ whole genome shotgun (WGS) entry which is preliminary data.</text>
</comment>
<dbReference type="SUPFAM" id="SSF100950">
    <property type="entry name" value="NagB/RpiA/CoA transferase-like"/>
    <property type="match status" value="1"/>
</dbReference>
<evidence type="ECO:0000259" key="5">
    <source>
        <dbReference type="Pfam" id="PF04198"/>
    </source>
</evidence>
<dbReference type="GO" id="GO:0003677">
    <property type="term" value="F:DNA binding"/>
    <property type="evidence" value="ECO:0007669"/>
    <property type="project" value="UniProtKB-KW"/>
</dbReference>
<dbReference type="RefSeq" id="WP_126814102.1">
    <property type="nucleotide sequence ID" value="NZ_NGKC01000010.1"/>
</dbReference>
<evidence type="ECO:0000313" key="7">
    <source>
        <dbReference type="Proteomes" id="UP000286773"/>
    </source>
</evidence>
<dbReference type="PANTHER" id="PTHR34294">
    <property type="entry name" value="TRANSCRIPTIONAL REGULATOR-RELATED"/>
    <property type="match status" value="1"/>
</dbReference>
<dbReference type="SUPFAM" id="SSF46689">
    <property type="entry name" value="Homeodomain-like"/>
    <property type="match status" value="1"/>
</dbReference>